<reference evidence="7" key="5">
    <citation type="submission" date="2025-09" db="UniProtKB">
        <authorList>
            <consortium name="Ensembl"/>
        </authorList>
    </citation>
    <scope>IDENTIFICATION</scope>
</reference>
<evidence type="ECO:0000256" key="5">
    <source>
        <dbReference type="ARBA" id="ARBA00023136"/>
    </source>
</evidence>
<dbReference type="InterPro" id="IPR007593">
    <property type="entry name" value="CD225/Dispanin_fam"/>
</dbReference>
<organism evidence="7 8">
    <name type="scientific">Electrophorus electricus</name>
    <name type="common">Electric eel</name>
    <name type="synonym">Gymnotus electricus</name>
    <dbReference type="NCBI Taxonomy" id="8005"/>
    <lineage>
        <taxon>Eukaryota</taxon>
        <taxon>Metazoa</taxon>
        <taxon>Chordata</taxon>
        <taxon>Craniata</taxon>
        <taxon>Vertebrata</taxon>
        <taxon>Euteleostomi</taxon>
        <taxon>Actinopterygii</taxon>
        <taxon>Neopterygii</taxon>
        <taxon>Teleostei</taxon>
        <taxon>Ostariophysi</taxon>
        <taxon>Gymnotiformes</taxon>
        <taxon>Gymnotoidei</taxon>
        <taxon>Gymnotidae</taxon>
        <taxon>Electrophorus</taxon>
    </lineage>
</organism>
<feature type="transmembrane region" description="Helical" evidence="6">
    <location>
        <begin position="80"/>
        <end position="104"/>
    </location>
</feature>
<evidence type="ECO:0000256" key="4">
    <source>
        <dbReference type="ARBA" id="ARBA00022989"/>
    </source>
</evidence>
<dbReference type="Pfam" id="PF04505">
    <property type="entry name" value="CD225"/>
    <property type="match status" value="1"/>
</dbReference>
<gene>
    <name evidence="7" type="primary">TMEM233</name>
</gene>
<reference evidence="7" key="4">
    <citation type="submission" date="2025-08" db="UniProtKB">
        <authorList>
            <consortium name="Ensembl"/>
        </authorList>
    </citation>
    <scope>IDENTIFICATION</scope>
</reference>
<keyword evidence="3 6" id="KW-0812">Transmembrane</keyword>
<evidence type="ECO:0008006" key="9">
    <source>
        <dbReference type="Google" id="ProtNLM"/>
    </source>
</evidence>
<reference evidence="8" key="1">
    <citation type="journal article" date="2014" name="Science">
        <title>Nonhuman genetics. Genomic basis for the convergent evolution of electric organs.</title>
        <authorList>
            <person name="Gallant J.R."/>
            <person name="Traeger L.L."/>
            <person name="Volkening J.D."/>
            <person name="Moffett H."/>
            <person name="Chen P.H."/>
            <person name="Novina C.D."/>
            <person name="Phillips G.N.Jr."/>
            <person name="Anand R."/>
            <person name="Wells G.B."/>
            <person name="Pinch M."/>
            <person name="Guth R."/>
            <person name="Unguez G.A."/>
            <person name="Albert J.S."/>
            <person name="Zakon H.H."/>
            <person name="Samanta M.P."/>
            <person name="Sussman M.R."/>
        </authorList>
    </citation>
    <scope>NUCLEOTIDE SEQUENCE [LARGE SCALE GENOMIC DNA]</scope>
</reference>
<dbReference type="AlphaFoldDB" id="A0A4W4HQ85"/>
<keyword evidence="8" id="KW-1185">Reference proteome</keyword>
<comment type="subcellular location">
    <subcellularLocation>
        <location evidence="1">Membrane</location>
    </subcellularLocation>
</comment>
<dbReference type="PANTHER" id="PTHR14948:SF19">
    <property type="entry name" value="TRANSMEMBRANE PROTEIN 233"/>
    <property type="match status" value="1"/>
</dbReference>
<evidence type="ECO:0000256" key="6">
    <source>
        <dbReference type="SAM" id="Phobius"/>
    </source>
</evidence>
<dbReference type="InterPro" id="IPR051423">
    <property type="entry name" value="CD225/Dispanin"/>
</dbReference>
<keyword evidence="4 6" id="KW-1133">Transmembrane helix</keyword>
<dbReference type="GeneTree" id="ENSGT00940000162372"/>
<feature type="transmembrane region" description="Helical" evidence="6">
    <location>
        <begin position="36"/>
        <end position="60"/>
    </location>
</feature>
<evidence type="ECO:0000313" key="7">
    <source>
        <dbReference type="Ensembl" id="ENSEEEP00000050743.2"/>
    </source>
</evidence>
<sequence length="109" mass="12101">MSSGISQLGEKERRLSISGSVAKVDEIKIPPPIRSYIFLTIFTCFCPAWPINIVALVFSLMSQKSYDNEDYDGSQRLGRVALYIAIASIIIGLLIITVFCVVHFTTNPM</sequence>
<reference evidence="8" key="2">
    <citation type="journal article" date="2017" name="Sci. Adv.">
        <title>A tail of two voltages: Proteomic comparison of the three electric organs of the electric eel.</title>
        <authorList>
            <person name="Traeger L.L."/>
            <person name="Sabat G."/>
            <person name="Barrett-Wilt G.A."/>
            <person name="Wells G.B."/>
            <person name="Sussman M.R."/>
        </authorList>
    </citation>
    <scope>NUCLEOTIDE SEQUENCE [LARGE SCALE GENOMIC DNA]</scope>
</reference>
<proteinExistence type="inferred from homology"/>
<comment type="similarity">
    <text evidence="2">Belongs to the CD225/Dispanin family.</text>
</comment>
<name>A0A4W4HQ85_ELEEL</name>
<evidence type="ECO:0000256" key="3">
    <source>
        <dbReference type="ARBA" id="ARBA00022692"/>
    </source>
</evidence>
<evidence type="ECO:0000313" key="8">
    <source>
        <dbReference type="Proteomes" id="UP000314983"/>
    </source>
</evidence>
<dbReference type="STRING" id="8005.ENSEEEP00000050743"/>
<dbReference type="Proteomes" id="UP000314983">
    <property type="component" value="Chromosome 18"/>
</dbReference>
<dbReference type="GO" id="GO:0016020">
    <property type="term" value="C:membrane"/>
    <property type="evidence" value="ECO:0007669"/>
    <property type="project" value="UniProtKB-SubCell"/>
</dbReference>
<accession>A0A4W4HQ85</accession>
<dbReference type="OMA" id="VHFTMER"/>
<evidence type="ECO:0000256" key="2">
    <source>
        <dbReference type="ARBA" id="ARBA00006843"/>
    </source>
</evidence>
<dbReference type="Ensembl" id="ENSEEET00000051297.2">
    <property type="protein sequence ID" value="ENSEEEP00000050743.2"/>
    <property type="gene ID" value="ENSEEEG00000023842.2"/>
</dbReference>
<protein>
    <recommendedName>
        <fullName evidence="9">Transmembrane protein 233</fullName>
    </recommendedName>
</protein>
<keyword evidence="5 6" id="KW-0472">Membrane</keyword>
<dbReference type="PANTHER" id="PTHR14948">
    <property type="entry name" value="NG5"/>
    <property type="match status" value="1"/>
</dbReference>
<evidence type="ECO:0000256" key="1">
    <source>
        <dbReference type="ARBA" id="ARBA00004370"/>
    </source>
</evidence>
<reference evidence="7" key="3">
    <citation type="submission" date="2020-05" db="EMBL/GenBank/DDBJ databases">
        <title>Electrophorus electricus (electric eel) genome, fEleEle1, primary haplotype.</title>
        <authorList>
            <person name="Myers G."/>
            <person name="Meyer A."/>
            <person name="Fedrigo O."/>
            <person name="Formenti G."/>
            <person name="Rhie A."/>
            <person name="Tracey A."/>
            <person name="Sims Y."/>
            <person name="Jarvis E.D."/>
        </authorList>
    </citation>
    <scope>NUCLEOTIDE SEQUENCE [LARGE SCALE GENOMIC DNA]</scope>
</reference>